<dbReference type="EMBL" id="QJTK01000005">
    <property type="protein sequence ID" value="PYF10272.1"/>
    <property type="molecule type" value="Genomic_DNA"/>
</dbReference>
<feature type="signal peptide" evidence="1">
    <location>
        <begin position="1"/>
        <end position="17"/>
    </location>
</feature>
<keyword evidence="3" id="KW-1185">Reference proteome</keyword>
<accession>A0A318TYM7</accession>
<keyword evidence="1" id="KW-0732">Signal</keyword>
<dbReference type="OrthoDB" id="7689940at2"/>
<evidence type="ECO:0000313" key="3">
    <source>
        <dbReference type="Proteomes" id="UP000247727"/>
    </source>
</evidence>
<proteinExistence type="predicted"/>
<evidence type="ECO:0008006" key="4">
    <source>
        <dbReference type="Google" id="ProtNLM"/>
    </source>
</evidence>
<dbReference type="Proteomes" id="UP000247727">
    <property type="component" value="Unassembled WGS sequence"/>
</dbReference>
<comment type="caution">
    <text evidence="2">The sequence shown here is derived from an EMBL/GenBank/DDBJ whole genome shotgun (WGS) entry which is preliminary data.</text>
</comment>
<dbReference type="AlphaFoldDB" id="A0A318TYM7"/>
<feature type="chain" id="PRO_5016408380" description="Lipoprotein" evidence="1">
    <location>
        <begin position="18"/>
        <end position="122"/>
    </location>
</feature>
<dbReference type="PROSITE" id="PS51257">
    <property type="entry name" value="PROKAR_LIPOPROTEIN"/>
    <property type="match status" value="1"/>
</dbReference>
<name>A0A318TYM7_9RHOB</name>
<organism evidence="2 3">
    <name type="scientific">Rhodobacter viridis</name>
    <dbReference type="NCBI Taxonomy" id="1054202"/>
    <lineage>
        <taxon>Bacteria</taxon>
        <taxon>Pseudomonadati</taxon>
        <taxon>Pseudomonadota</taxon>
        <taxon>Alphaproteobacteria</taxon>
        <taxon>Rhodobacterales</taxon>
        <taxon>Rhodobacter group</taxon>
        <taxon>Rhodobacter</taxon>
    </lineage>
</organism>
<evidence type="ECO:0000256" key="1">
    <source>
        <dbReference type="SAM" id="SignalP"/>
    </source>
</evidence>
<sequence>MRFAVLLPAALALSACAALPAPEPNPERIDLLSNRLTVHFSDGSRCAADIAAAPSGTLPGCAVAMAYSVTIRHKIHVPGAEALMEPYATVRLTRSSDGHVFDWVTPEGGADRQSANFGHQPG</sequence>
<protein>
    <recommendedName>
        <fullName evidence="4">Lipoprotein</fullName>
    </recommendedName>
</protein>
<evidence type="ECO:0000313" key="2">
    <source>
        <dbReference type="EMBL" id="PYF10272.1"/>
    </source>
</evidence>
<reference evidence="2 3" key="1">
    <citation type="submission" date="2018-06" db="EMBL/GenBank/DDBJ databases">
        <title>Genomic Encyclopedia of Type Strains, Phase III (KMG-III): the genomes of soil and plant-associated and newly described type strains.</title>
        <authorList>
            <person name="Whitman W."/>
        </authorList>
    </citation>
    <scope>NUCLEOTIDE SEQUENCE [LARGE SCALE GENOMIC DNA]</scope>
    <source>
        <strain evidence="2 3">JA737</strain>
    </source>
</reference>
<dbReference type="RefSeq" id="WP_110805452.1">
    <property type="nucleotide sequence ID" value="NZ_QJTK01000005.1"/>
</dbReference>
<gene>
    <name evidence="2" type="ORF">C8J30_10581</name>
</gene>